<sequence length="627" mass="72165">MYLKKIAIINYKSCRDLVLKFKENLPNTFIGRTDAGKSTILRAVGLLLDEKSIPNIIQEGHETSDISTTPITNDRYKKVFEELKLPLFDPETDKSIIIVAVFSKQDEDFEGDFNDIASSHLKWSIESYSADEIAIVRQFNSQYPNGRYLLCSKEDIADKKELWKQNQIVLDALVKKLSITKDDITNDNKTGRFKNVEKFRAIYNRLKTSDQWLAYDEFGKKDRKFFPIYRYIDWREITLKSVEEMARDTMSTVVEEYATKLKDAADRLGKEATDKVNSELEKKISIILAGMPSITAIKAKVFFRSDETISEISVEKDTSDGSVRLESQGDGVKKQIGFAFMRLVALEGVTEEIKAKKFLWGFDEPEVHLYPPEKRDFYETIKQLSNGIFQTFISTHSTVFVDKSQIETIRKVQLSNKYTTVSMCSSVTDVHDSLGIRNSDFLFYDIFIAGEGDSDRMLIPHFYKLYFGRTFEDDAVQFVSLGGGHRRTENKKLFEQMLKDFQDPNDCIYYVLDRDTNASGGKVYLVGTYDIEDSLDDKFWIRLVKNKCGVDLTQQDLKDIRNQLAANSDQKFHKLLRDRVASDSSKKDFLPSKIDCAKYMTEYISDKDDIPSDIVSLFNDLSKNKKI</sequence>
<feature type="domain" description="OLD protein-like TOPRIM" evidence="2">
    <location>
        <begin position="442"/>
        <end position="496"/>
    </location>
</feature>
<dbReference type="Proteomes" id="UP000178597">
    <property type="component" value="Unassembled WGS sequence"/>
</dbReference>
<dbReference type="PANTHER" id="PTHR43581">
    <property type="entry name" value="ATP/GTP PHOSPHATASE"/>
    <property type="match status" value="1"/>
</dbReference>
<evidence type="ECO:0000259" key="1">
    <source>
        <dbReference type="Pfam" id="PF13175"/>
    </source>
</evidence>
<evidence type="ECO:0000313" key="4">
    <source>
        <dbReference type="Proteomes" id="UP000178597"/>
    </source>
</evidence>
<evidence type="ECO:0000313" key="3">
    <source>
        <dbReference type="EMBL" id="OGK26915.1"/>
    </source>
</evidence>
<protein>
    <submittedName>
        <fullName evidence="3">Uncharacterized protein</fullName>
    </submittedName>
</protein>
<name>A0A1F7H757_9BACT</name>
<feature type="domain" description="Endonuclease GajA/Old nuclease/RecF-like AAA" evidence="1">
    <location>
        <begin position="1"/>
        <end position="401"/>
    </location>
</feature>
<dbReference type="SUPFAM" id="SSF52540">
    <property type="entry name" value="P-loop containing nucleoside triphosphate hydrolases"/>
    <property type="match status" value="1"/>
</dbReference>
<organism evidence="3 4">
    <name type="scientific">Candidatus Roizmanbacteria bacterium RIFCSPHIGHO2_02_FULL_39_9</name>
    <dbReference type="NCBI Taxonomy" id="1802040"/>
    <lineage>
        <taxon>Bacteria</taxon>
        <taxon>Candidatus Roizmaniibacteriota</taxon>
    </lineage>
</organism>
<dbReference type="Pfam" id="PF13175">
    <property type="entry name" value="AAA_15"/>
    <property type="match status" value="1"/>
</dbReference>
<accession>A0A1F7H757</accession>
<proteinExistence type="predicted"/>
<reference evidence="3 4" key="1">
    <citation type="journal article" date="2016" name="Nat. Commun.">
        <title>Thousands of microbial genomes shed light on interconnected biogeochemical processes in an aquifer system.</title>
        <authorList>
            <person name="Anantharaman K."/>
            <person name="Brown C.T."/>
            <person name="Hug L.A."/>
            <person name="Sharon I."/>
            <person name="Castelle C.J."/>
            <person name="Probst A.J."/>
            <person name="Thomas B.C."/>
            <person name="Singh A."/>
            <person name="Wilkins M.J."/>
            <person name="Karaoz U."/>
            <person name="Brodie E.L."/>
            <person name="Williams K.H."/>
            <person name="Hubbard S.S."/>
            <person name="Banfield J.F."/>
        </authorList>
    </citation>
    <scope>NUCLEOTIDE SEQUENCE [LARGE SCALE GENOMIC DNA]</scope>
</reference>
<dbReference type="AlphaFoldDB" id="A0A1F7H757"/>
<dbReference type="InterPro" id="IPR027417">
    <property type="entry name" value="P-loop_NTPase"/>
</dbReference>
<evidence type="ECO:0000259" key="2">
    <source>
        <dbReference type="Pfam" id="PF20469"/>
    </source>
</evidence>
<gene>
    <name evidence="3" type="ORF">A3C28_02025</name>
</gene>
<dbReference type="PANTHER" id="PTHR43581:SF4">
    <property type="entry name" value="ATP_GTP PHOSPHATASE"/>
    <property type="match status" value="1"/>
</dbReference>
<dbReference type="Pfam" id="PF20469">
    <property type="entry name" value="OLD-like_TOPRIM"/>
    <property type="match status" value="1"/>
</dbReference>
<dbReference type="InterPro" id="IPR051396">
    <property type="entry name" value="Bact_Antivir_Def_Nuclease"/>
</dbReference>
<dbReference type="Gene3D" id="3.40.50.300">
    <property type="entry name" value="P-loop containing nucleotide triphosphate hydrolases"/>
    <property type="match status" value="1"/>
</dbReference>
<comment type="caution">
    <text evidence="3">The sequence shown here is derived from an EMBL/GenBank/DDBJ whole genome shotgun (WGS) entry which is preliminary data.</text>
</comment>
<dbReference type="EMBL" id="MFZP01000033">
    <property type="protein sequence ID" value="OGK26915.1"/>
    <property type="molecule type" value="Genomic_DNA"/>
</dbReference>
<dbReference type="InterPro" id="IPR034139">
    <property type="entry name" value="TOPRIM_OLD"/>
</dbReference>
<dbReference type="InterPro" id="IPR041685">
    <property type="entry name" value="AAA_GajA/Old/RecF-like"/>
</dbReference>